<dbReference type="NCBIfam" id="TIGR02937">
    <property type="entry name" value="sigma70-ECF"/>
    <property type="match status" value="1"/>
</dbReference>
<gene>
    <name evidence="5" type="ordered locus">Oter_3134</name>
</gene>
<evidence type="ECO:0000259" key="2">
    <source>
        <dbReference type="Pfam" id="PF04542"/>
    </source>
</evidence>
<dbReference type="Gene3D" id="3.10.450.50">
    <property type="match status" value="1"/>
</dbReference>
<dbReference type="Gene3D" id="1.10.1740.10">
    <property type="match status" value="1"/>
</dbReference>
<dbReference type="SUPFAM" id="SSF88659">
    <property type="entry name" value="Sigma3 and sigma4 domains of RNA polymerase sigma factors"/>
    <property type="match status" value="1"/>
</dbReference>
<dbReference type="InterPro" id="IPR036388">
    <property type="entry name" value="WH-like_DNA-bd_sf"/>
</dbReference>
<dbReference type="InterPro" id="IPR013249">
    <property type="entry name" value="RNA_pol_sigma70_r4_t2"/>
</dbReference>
<dbReference type="InterPro" id="IPR013324">
    <property type="entry name" value="RNA_pol_sigma_r3/r4-like"/>
</dbReference>
<name>B1ZZL1_OPITP</name>
<proteinExistence type="predicted"/>
<dbReference type="eggNOG" id="COG3631">
    <property type="taxonomic scope" value="Bacteria"/>
</dbReference>
<dbReference type="STRING" id="452637.Oter_3134"/>
<dbReference type="HOGENOM" id="CLU_047691_22_0_0"/>
<dbReference type="AlphaFoldDB" id="B1ZZL1"/>
<dbReference type="InterPro" id="IPR032710">
    <property type="entry name" value="NTF2-like_dom_sf"/>
</dbReference>
<dbReference type="NCBIfam" id="NF007214">
    <property type="entry name" value="PRK09636.1"/>
    <property type="match status" value="1"/>
</dbReference>
<dbReference type="InterPro" id="IPR013325">
    <property type="entry name" value="RNA_pol_sigma_r2"/>
</dbReference>
<dbReference type="PANTHER" id="PTHR30173:SF36">
    <property type="entry name" value="ECF RNA POLYMERASE SIGMA FACTOR SIGJ"/>
    <property type="match status" value="1"/>
</dbReference>
<dbReference type="GO" id="GO:0006352">
    <property type="term" value="P:DNA-templated transcription initiation"/>
    <property type="evidence" value="ECO:0007669"/>
    <property type="project" value="InterPro"/>
</dbReference>
<organism evidence="5 6">
    <name type="scientific">Opitutus terrae (strain DSM 11246 / JCM 15787 / PB90-1)</name>
    <dbReference type="NCBI Taxonomy" id="452637"/>
    <lineage>
        <taxon>Bacteria</taxon>
        <taxon>Pseudomonadati</taxon>
        <taxon>Verrucomicrobiota</taxon>
        <taxon>Opitutia</taxon>
        <taxon>Opitutales</taxon>
        <taxon>Opitutaceae</taxon>
        <taxon>Opitutus</taxon>
    </lineage>
</organism>
<dbReference type="Proteomes" id="UP000007013">
    <property type="component" value="Chromosome"/>
</dbReference>
<comment type="subunit">
    <text evidence="1">Interacts transiently with the RNA polymerase catalytic core formed by RpoA, RpoB, RpoC and RpoZ (2 alpha, 1 beta, 1 beta' and 1 omega subunit) to form the RNA polymerase holoenzyme that can initiate transcription.</text>
</comment>
<evidence type="ECO:0000313" key="6">
    <source>
        <dbReference type="Proteomes" id="UP000007013"/>
    </source>
</evidence>
<feature type="domain" description="RNA polymerase sigma factor 70 region 4 type 2" evidence="3">
    <location>
        <begin position="104"/>
        <end position="155"/>
    </location>
</feature>
<evidence type="ECO:0000259" key="3">
    <source>
        <dbReference type="Pfam" id="PF08281"/>
    </source>
</evidence>
<dbReference type="InterPro" id="IPR014284">
    <property type="entry name" value="RNA_pol_sigma-70_dom"/>
</dbReference>
<dbReference type="PANTHER" id="PTHR30173">
    <property type="entry name" value="SIGMA 19 FACTOR"/>
    <property type="match status" value="1"/>
</dbReference>
<feature type="domain" description="RNA polymerase sigma-70 region 2" evidence="2">
    <location>
        <begin position="7"/>
        <end position="70"/>
    </location>
</feature>
<dbReference type="KEGG" id="ote:Oter_3134"/>
<feature type="domain" description="SnoaL-like" evidence="4">
    <location>
        <begin position="173"/>
        <end position="268"/>
    </location>
</feature>
<dbReference type="SUPFAM" id="SSF88946">
    <property type="entry name" value="Sigma2 domain of RNA polymerase sigma factors"/>
    <property type="match status" value="1"/>
</dbReference>
<accession>B1ZZL1</accession>
<dbReference type="Gene3D" id="1.10.10.10">
    <property type="entry name" value="Winged helix-like DNA-binding domain superfamily/Winged helix DNA-binding domain"/>
    <property type="match status" value="1"/>
</dbReference>
<dbReference type="EMBL" id="CP001032">
    <property type="protein sequence ID" value="ACB76414.1"/>
    <property type="molecule type" value="Genomic_DNA"/>
</dbReference>
<dbReference type="GO" id="GO:0003677">
    <property type="term" value="F:DNA binding"/>
    <property type="evidence" value="ECO:0007669"/>
    <property type="project" value="InterPro"/>
</dbReference>
<dbReference type="InterPro" id="IPR052704">
    <property type="entry name" value="ECF_Sigma-70_Domain"/>
</dbReference>
<dbReference type="InterPro" id="IPR037401">
    <property type="entry name" value="SnoaL-like"/>
</dbReference>
<dbReference type="InterPro" id="IPR014303">
    <property type="entry name" value="RNA_pol_sigma-70_ECF"/>
</dbReference>
<reference evidence="5 6" key="1">
    <citation type="journal article" date="2011" name="J. Bacteriol.">
        <title>Genome sequence of the verrucomicrobium Opitutus terrae PB90-1, an abundant inhabitant of rice paddy soil ecosystems.</title>
        <authorList>
            <person name="van Passel M.W."/>
            <person name="Kant R."/>
            <person name="Palva A."/>
            <person name="Copeland A."/>
            <person name="Lucas S."/>
            <person name="Lapidus A."/>
            <person name="Glavina del Rio T."/>
            <person name="Pitluck S."/>
            <person name="Goltsman E."/>
            <person name="Clum A."/>
            <person name="Sun H."/>
            <person name="Schmutz J."/>
            <person name="Larimer F.W."/>
            <person name="Land M.L."/>
            <person name="Hauser L."/>
            <person name="Kyrpides N."/>
            <person name="Mikhailova N."/>
            <person name="Richardson P.P."/>
            <person name="Janssen P.H."/>
            <person name="de Vos W.M."/>
            <person name="Smidt H."/>
        </authorList>
    </citation>
    <scope>NUCLEOTIDE SEQUENCE [LARGE SCALE GENOMIC DNA]</scope>
    <source>
        <strain evidence="6">DSM 11246 / JCM 15787 / PB90-1</strain>
    </source>
</reference>
<dbReference type="SUPFAM" id="SSF54427">
    <property type="entry name" value="NTF2-like"/>
    <property type="match status" value="1"/>
</dbReference>
<dbReference type="NCBIfam" id="TIGR02957">
    <property type="entry name" value="SigX4"/>
    <property type="match status" value="1"/>
</dbReference>
<dbReference type="OrthoDB" id="3211555at2"/>
<protein>
    <submittedName>
        <fullName evidence="5">RNA polymerase, sigma-24 subunit, ECF subfamily</fullName>
    </submittedName>
</protein>
<dbReference type="Pfam" id="PF12680">
    <property type="entry name" value="SnoaL_2"/>
    <property type="match status" value="1"/>
</dbReference>
<evidence type="ECO:0000256" key="1">
    <source>
        <dbReference type="ARBA" id="ARBA00011344"/>
    </source>
</evidence>
<dbReference type="RefSeq" id="WP_012375943.1">
    <property type="nucleotide sequence ID" value="NC_010571.1"/>
</dbReference>
<sequence length="290" mass="32400">MSEDFHSSRPRLFGIAYRMLGSVAEAEDMVQETYLRWQRQERTSVEEPAAWLVTTVSRLCIDELRSARRRREEYVGTWLPEPLLDTSLLAPDQAAARTDSLNLAFLLMLEMLEPVERAVFLLREAFDYDYAAIARIVAKSEANCRQMVSRAKTRLRDQPAPAGPPSEQAQAVVQRFMAAWVAGDLPALLRLLSEDVVLYADGGGRVRSAIRPIHTAAQVGQFLVEIRQRSVEGAEFSLVSVNGDVGVWMRRPDGIVSVTAYRIDGGRIHSIYAVVNPEKLQHVAAPRPVG</sequence>
<dbReference type="GO" id="GO:0016987">
    <property type="term" value="F:sigma factor activity"/>
    <property type="evidence" value="ECO:0007669"/>
    <property type="project" value="InterPro"/>
</dbReference>
<dbReference type="Pfam" id="PF04542">
    <property type="entry name" value="Sigma70_r2"/>
    <property type="match status" value="1"/>
</dbReference>
<dbReference type="Pfam" id="PF08281">
    <property type="entry name" value="Sigma70_r4_2"/>
    <property type="match status" value="1"/>
</dbReference>
<dbReference type="InterPro" id="IPR007627">
    <property type="entry name" value="RNA_pol_sigma70_r2"/>
</dbReference>
<evidence type="ECO:0000259" key="4">
    <source>
        <dbReference type="Pfam" id="PF12680"/>
    </source>
</evidence>
<dbReference type="eggNOG" id="COG1595">
    <property type="taxonomic scope" value="Bacteria"/>
</dbReference>
<evidence type="ECO:0000313" key="5">
    <source>
        <dbReference type="EMBL" id="ACB76414.1"/>
    </source>
</evidence>
<keyword evidence="6" id="KW-1185">Reference proteome</keyword>